<keyword evidence="2" id="KW-0479">Metal-binding</keyword>
<keyword evidence="3" id="KW-0408">Iron</keyword>
<evidence type="ECO:0000256" key="3">
    <source>
        <dbReference type="ARBA" id="ARBA00023004"/>
    </source>
</evidence>
<feature type="domain" description="Radical SAM core" evidence="5">
    <location>
        <begin position="53"/>
        <end position="280"/>
    </location>
</feature>
<dbReference type="InterPro" id="IPR007197">
    <property type="entry name" value="rSAM"/>
</dbReference>
<comment type="caution">
    <text evidence="6">The sequence shown here is derived from an EMBL/GenBank/DDBJ whole genome shotgun (WGS) entry which is preliminary data.</text>
</comment>
<dbReference type="NCBIfam" id="TIGR03910">
    <property type="entry name" value="pyrrolys_PylB"/>
    <property type="match status" value="1"/>
</dbReference>
<dbReference type="Pfam" id="PF04055">
    <property type="entry name" value="Radical_SAM"/>
    <property type="match status" value="1"/>
</dbReference>
<evidence type="ECO:0000259" key="5">
    <source>
        <dbReference type="PROSITE" id="PS51918"/>
    </source>
</evidence>
<dbReference type="PANTHER" id="PTHR43726">
    <property type="entry name" value="3-METHYLORNITHINE SYNTHASE"/>
    <property type="match status" value="1"/>
</dbReference>
<dbReference type="SFLD" id="SFLDG01060">
    <property type="entry name" value="BATS_domain_containing"/>
    <property type="match status" value="1"/>
</dbReference>
<accession>A0ABW8SHK5</accession>
<keyword evidence="4" id="KW-0411">Iron-sulfur</keyword>
<dbReference type="RefSeq" id="WP_406790832.1">
    <property type="nucleotide sequence ID" value="NZ_JBJHZX010000004.1"/>
</dbReference>
<keyword evidence="7" id="KW-1185">Reference proteome</keyword>
<dbReference type="Proteomes" id="UP001623660">
    <property type="component" value="Unassembled WGS sequence"/>
</dbReference>
<dbReference type="SFLD" id="SFLDG01280">
    <property type="entry name" value="HydE/PylB-like"/>
    <property type="match status" value="1"/>
</dbReference>
<keyword evidence="1" id="KW-0949">S-adenosyl-L-methionine</keyword>
<dbReference type="InterPro" id="IPR058240">
    <property type="entry name" value="rSAM_sf"/>
</dbReference>
<evidence type="ECO:0000256" key="4">
    <source>
        <dbReference type="ARBA" id="ARBA00023014"/>
    </source>
</evidence>
<evidence type="ECO:0000256" key="2">
    <source>
        <dbReference type="ARBA" id="ARBA00022723"/>
    </source>
</evidence>
<dbReference type="SFLD" id="SFLDF00349">
    <property type="entry name" value="3-methylornithine_synthase_(Py"/>
    <property type="match status" value="1"/>
</dbReference>
<dbReference type="EMBL" id="JBJHZX010000004">
    <property type="protein sequence ID" value="MFL0194708.1"/>
    <property type="molecule type" value="Genomic_DNA"/>
</dbReference>
<organism evidence="6 7">
    <name type="scientific">Candidatus Clostridium eludens</name>
    <dbReference type="NCBI Taxonomy" id="3381663"/>
    <lineage>
        <taxon>Bacteria</taxon>
        <taxon>Bacillati</taxon>
        <taxon>Bacillota</taxon>
        <taxon>Clostridia</taxon>
        <taxon>Eubacteriales</taxon>
        <taxon>Clostridiaceae</taxon>
        <taxon>Clostridium</taxon>
    </lineage>
</organism>
<dbReference type="SFLD" id="SFLDS00029">
    <property type="entry name" value="Radical_SAM"/>
    <property type="match status" value="1"/>
</dbReference>
<dbReference type="InterPro" id="IPR013785">
    <property type="entry name" value="Aldolase_TIM"/>
</dbReference>
<dbReference type="InterPro" id="IPR006638">
    <property type="entry name" value="Elp3/MiaA/NifB-like_rSAM"/>
</dbReference>
<reference evidence="6 7" key="1">
    <citation type="submission" date="2024-11" db="EMBL/GenBank/DDBJ databases">
        <authorList>
            <person name="Heng Y.C."/>
            <person name="Lim A.C.H."/>
            <person name="Lee J.K.Y."/>
            <person name="Kittelmann S."/>
        </authorList>
    </citation>
    <scope>NUCLEOTIDE SEQUENCE [LARGE SCALE GENOMIC DNA]</scope>
    <source>
        <strain evidence="6 7">WILCCON 0269</strain>
    </source>
</reference>
<dbReference type="SUPFAM" id="SSF102114">
    <property type="entry name" value="Radical SAM enzymes"/>
    <property type="match status" value="1"/>
</dbReference>
<dbReference type="Gene3D" id="3.20.20.70">
    <property type="entry name" value="Aldolase class I"/>
    <property type="match status" value="1"/>
</dbReference>
<gene>
    <name evidence="6" type="primary">pylB</name>
    <name evidence="6" type="ORF">ACJDU8_03840</name>
</gene>
<protein>
    <submittedName>
        <fullName evidence="6">Methylornithine synthase PylB</fullName>
    </submittedName>
</protein>
<dbReference type="SMART" id="SM00729">
    <property type="entry name" value="Elp3"/>
    <property type="match status" value="1"/>
</dbReference>
<dbReference type="PROSITE" id="PS51918">
    <property type="entry name" value="RADICAL_SAM"/>
    <property type="match status" value="1"/>
</dbReference>
<sequence length="355" mass="40500">MKSLNIDNVLEKARCELELSKEEIIYLLSLTKSEERCEVFKVSKELRKKYFNNKVFLYGFVYFSTYCKNDCTFCFYRKSNHYCKRYRKTEKEIVDLAESLGESGINLIDLTMGEDPKYHCNNEKGYEKLIKIVSSVRDKVKLPIMISPGVVPQNVLMGLKKAGADWYACYQETHSREKYEKLRINQSYDERWNTKISAKNLGLLIEEGLLVGYWSSLDDIADSMFQMKKLGAQQVRTMSFVPQKGTPLFSQKITDDLLELNIIAVMRLLFPDKLIPASLDVEGIIGLKERLEAGANVVTSIIPPKGGLVGVSQSTLNIDDGNRTVKGVIPILRESGLIGATKEEYMQWVDKAKKH</sequence>
<evidence type="ECO:0000313" key="6">
    <source>
        <dbReference type="EMBL" id="MFL0194708.1"/>
    </source>
</evidence>
<proteinExistence type="predicted"/>
<dbReference type="PIRSF" id="PIRSF004762">
    <property type="entry name" value="CHP00423"/>
    <property type="match status" value="1"/>
</dbReference>
<dbReference type="InterPro" id="IPR023891">
    <property type="entry name" value="Pyrrolys_PylB"/>
</dbReference>
<dbReference type="PANTHER" id="PTHR43726:SF1">
    <property type="entry name" value="BIOTIN SYNTHASE"/>
    <property type="match status" value="1"/>
</dbReference>
<evidence type="ECO:0000313" key="7">
    <source>
        <dbReference type="Proteomes" id="UP001623660"/>
    </source>
</evidence>
<name>A0ABW8SHK5_9CLOT</name>
<evidence type="ECO:0000256" key="1">
    <source>
        <dbReference type="ARBA" id="ARBA00022691"/>
    </source>
</evidence>
<dbReference type="InterPro" id="IPR034422">
    <property type="entry name" value="HydE/PylB-like"/>
</dbReference>